<dbReference type="HOGENOM" id="CLU_087539_2_0_11"/>
<dbReference type="KEGG" id="gpa:GPA_27060"/>
<dbReference type="GO" id="GO:0003677">
    <property type="term" value="F:DNA binding"/>
    <property type="evidence" value="ECO:0007669"/>
    <property type="project" value="UniProtKB-KW"/>
</dbReference>
<dbReference type="Proteomes" id="UP000008805">
    <property type="component" value="Chromosome"/>
</dbReference>
<organism evidence="3 4">
    <name type="scientific">Gordonibacter pamelaeae 7-10-1-b</name>
    <dbReference type="NCBI Taxonomy" id="657308"/>
    <lineage>
        <taxon>Bacteria</taxon>
        <taxon>Bacillati</taxon>
        <taxon>Actinomycetota</taxon>
        <taxon>Coriobacteriia</taxon>
        <taxon>Eggerthellales</taxon>
        <taxon>Eggerthellaceae</taxon>
        <taxon>Gordonibacter</taxon>
    </lineage>
</organism>
<keyword evidence="1" id="KW-0238">DNA-binding</keyword>
<reference evidence="3 4" key="1">
    <citation type="submission" date="2010-03" db="EMBL/GenBank/DDBJ databases">
        <title>The genome sequence of Gordonibacter pamelaeae 7-10-1-bT.</title>
        <authorList>
            <consortium name="metaHIT consortium -- http://www.metahit.eu/"/>
            <person name="Pajon A."/>
            <person name="Turner K."/>
            <person name="Parkhill J."/>
            <person name="Timmis K."/>
            <person name="Oxley A."/>
            <person name="Wurdemann D."/>
        </authorList>
    </citation>
    <scope>NUCLEOTIDE SEQUENCE [LARGE SCALE GENOMIC DNA]</scope>
    <source>
        <strain evidence="4">7-10-1-b</strain>
    </source>
</reference>
<dbReference type="BioCyc" id="GPAM657308:GPA_RS16935-MONOMER"/>
<dbReference type="InterPro" id="IPR001647">
    <property type="entry name" value="HTH_TetR"/>
</dbReference>
<dbReference type="AlphaFoldDB" id="D6EAK6"/>
<dbReference type="Pfam" id="PF00440">
    <property type="entry name" value="TetR_N"/>
    <property type="match status" value="1"/>
</dbReference>
<sequence length="220" mass="24864">MEEGFPTHGGSKGANMGSLENKIAIIRAMDELMAERSLEEIRTVDICAHAGVSRQTFYRNFSDKYQAAIWFMEEGAWHSVRQIGVTCGWKTGHRRLFSFVAGNRRFIKRLFQMNGSSALGKTLMEKTVEQNFVEHYCEQYAAATGREPDGRVEFQIKAFAKMSIECIKEWQSDPHPDQSEEYIDAFLSAVPKDLFEALDIEDKPSDASIAFPLSTLVAGY</sequence>
<accession>D6EAK6</accession>
<dbReference type="InterPro" id="IPR009057">
    <property type="entry name" value="Homeodomain-like_sf"/>
</dbReference>
<gene>
    <name evidence="3" type="ORF">GPA_27060</name>
</gene>
<reference evidence="3 4" key="2">
    <citation type="submission" date="2010-03" db="EMBL/GenBank/DDBJ databases">
        <authorList>
            <person name="Pajon A."/>
        </authorList>
    </citation>
    <scope>NUCLEOTIDE SEQUENCE [LARGE SCALE GENOMIC DNA]</scope>
    <source>
        <strain evidence="4">7-10-1-b</strain>
    </source>
</reference>
<dbReference type="Gene3D" id="1.10.357.10">
    <property type="entry name" value="Tetracycline Repressor, domain 2"/>
    <property type="match status" value="1"/>
</dbReference>
<evidence type="ECO:0000256" key="1">
    <source>
        <dbReference type="ARBA" id="ARBA00023125"/>
    </source>
</evidence>
<evidence type="ECO:0000259" key="2">
    <source>
        <dbReference type="Pfam" id="PF00440"/>
    </source>
</evidence>
<proteinExistence type="predicted"/>
<name>D6EAK6_9ACTN</name>
<dbReference type="EMBL" id="FP929047">
    <property type="protein sequence ID" value="CBL04753.1"/>
    <property type="molecule type" value="Genomic_DNA"/>
</dbReference>
<dbReference type="PATRIC" id="fig|657308.3.peg.2181"/>
<feature type="domain" description="HTH tetR-type" evidence="2">
    <location>
        <begin position="25"/>
        <end position="65"/>
    </location>
</feature>
<keyword evidence="4" id="KW-1185">Reference proteome</keyword>
<dbReference type="SUPFAM" id="SSF46689">
    <property type="entry name" value="Homeodomain-like"/>
    <property type="match status" value="1"/>
</dbReference>
<evidence type="ECO:0000313" key="4">
    <source>
        <dbReference type="Proteomes" id="UP000008805"/>
    </source>
</evidence>
<protein>
    <submittedName>
        <fullName evidence="3">Bacterial regulatory proteins, tetR family</fullName>
    </submittedName>
</protein>
<evidence type="ECO:0000313" key="3">
    <source>
        <dbReference type="EMBL" id="CBL04753.1"/>
    </source>
</evidence>